<dbReference type="Pfam" id="PF04977">
    <property type="entry name" value="DivIC"/>
    <property type="match status" value="1"/>
</dbReference>
<comment type="caution">
    <text evidence="2">The sequence shown here is derived from an EMBL/GenBank/DDBJ whole genome shotgun (WGS) entry which is preliminary data.</text>
</comment>
<proteinExistence type="predicted"/>
<dbReference type="AlphaFoldDB" id="A0AAP2XR42"/>
<dbReference type="RefSeq" id="WP_117346329.1">
    <property type="nucleotide sequence ID" value="NZ_JAJDKX010000008.1"/>
</dbReference>
<protein>
    <submittedName>
        <fullName evidence="2">Septum formation initiator family protein</fullName>
    </submittedName>
</protein>
<keyword evidence="1" id="KW-0175">Coiled coil</keyword>
<dbReference type="EMBL" id="JANGBO010000006">
    <property type="protein sequence ID" value="MCQ5061788.1"/>
    <property type="molecule type" value="Genomic_DNA"/>
</dbReference>
<evidence type="ECO:0000256" key="1">
    <source>
        <dbReference type="SAM" id="Coils"/>
    </source>
</evidence>
<name>A0AAP2XR42_9FIRM</name>
<dbReference type="PANTHER" id="PTHR40027:SF1">
    <property type="entry name" value="CELL DIVISION PROTEIN DIVIC"/>
    <property type="match status" value="1"/>
</dbReference>
<dbReference type="PANTHER" id="PTHR40027">
    <property type="entry name" value="CELL DIVISION PROTEIN DIVIC"/>
    <property type="match status" value="1"/>
</dbReference>
<sequence>MTKKRLKKVYKPMAYIFIGCFLIYILLSQAMSVFSRTAEIDKLEKEVAIVKKEKKDLQNEVSLLNDDDYVTRYARENYVFTKDGEQVVILPDIDQEK</sequence>
<reference evidence="2" key="1">
    <citation type="submission" date="2022-06" db="EMBL/GenBank/DDBJ databases">
        <title>Isolation of gut microbiota from human fecal samples.</title>
        <authorList>
            <person name="Pamer E.G."/>
            <person name="Barat B."/>
            <person name="Waligurski E."/>
            <person name="Medina S."/>
            <person name="Paddock L."/>
            <person name="Mostad J."/>
        </authorList>
    </citation>
    <scope>NUCLEOTIDE SEQUENCE</scope>
    <source>
        <strain evidence="2">DFI.6.24</strain>
    </source>
</reference>
<evidence type="ECO:0000313" key="2">
    <source>
        <dbReference type="EMBL" id="MCQ5061788.1"/>
    </source>
</evidence>
<dbReference type="InterPro" id="IPR039076">
    <property type="entry name" value="DivIC"/>
</dbReference>
<gene>
    <name evidence="2" type="ORF">NE542_08115</name>
</gene>
<dbReference type="GO" id="GO:0051301">
    <property type="term" value="P:cell division"/>
    <property type="evidence" value="ECO:0007669"/>
    <property type="project" value="InterPro"/>
</dbReference>
<accession>A0AAP2XR42</accession>
<organism evidence="2 3">
    <name type="scientific">Faecalibacillus intestinalis</name>
    <dbReference type="NCBI Taxonomy" id="1982626"/>
    <lineage>
        <taxon>Bacteria</taxon>
        <taxon>Bacillati</taxon>
        <taxon>Bacillota</taxon>
        <taxon>Erysipelotrichia</taxon>
        <taxon>Erysipelotrichales</taxon>
        <taxon>Coprobacillaceae</taxon>
        <taxon>Faecalibacillus</taxon>
    </lineage>
</organism>
<dbReference type="InterPro" id="IPR007060">
    <property type="entry name" value="FtsL/DivIC"/>
</dbReference>
<dbReference type="Proteomes" id="UP001204814">
    <property type="component" value="Unassembled WGS sequence"/>
</dbReference>
<evidence type="ECO:0000313" key="3">
    <source>
        <dbReference type="Proteomes" id="UP001204814"/>
    </source>
</evidence>
<feature type="coiled-coil region" evidence="1">
    <location>
        <begin position="40"/>
        <end position="67"/>
    </location>
</feature>